<evidence type="ECO:0000313" key="3">
    <source>
        <dbReference type="Proteomes" id="UP001372338"/>
    </source>
</evidence>
<reference evidence="2 3" key="1">
    <citation type="submission" date="2024-01" db="EMBL/GenBank/DDBJ databases">
        <title>The genomes of 5 underutilized Papilionoideae crops provide insights into root nodulation and disease resistanc.</title>
        <authorList>
            <person name="Yuan L."/>
        </authorList>
    </citation>
    <scope>NUCLEOTIDE SEQUENCE [LARGE SCALE GENOMIC DNA]</scope>
    <source>
        <strain evidence="2">ZHUSHIDOU_FW_LH</strain>
        <tissue evidence="2">Leaf</tissue>
    </source>
</reference>
<dbReference type="EMBL" id="JAYWIO010000005">
    <property type="protein sequence ID" value="KAK7260240.1"/>
    <property type="molecule type" value="Genomic_DNA"/>
</dbReference>
<feature type="region of interest" description="Disordered" evidence="1">
    <location>
        <begin position="66"/>
        <end position="98"/>
    </location>
</feature>
<evidence type="ECO:0000313" key="2">
    <source>
        <dbReference type="EMBL" id="KAK7260240.1"/>
    </source>
</evidence>
<feature type="compositionally biased region" description="Basic and acidic residues" evidence="1">
    <location>
        <begin position="1"/>
        <end position="14"/>
    </location>
</feature>
<gene>
    <name evidence="2" type="ORF">RIF29_26128</name>
</gene>
<dbReference type="AlphaFoldDB" id="A0AAN9EPL4"/>
<accession>A0AAN9EPL4</accession>
<comment type="caution">
    <text evidence="2">The sequence shown here is derived from an EMBL/GenBank/DDBJ whole genome shotgun (WGS) entry which is preliminary data.</text>
</comment>
<keyword evidence="3" id="KW-1185">Reference proteome</keyword>
<feature type="compositionally biased region" description="Polar residues" evidence="1">
    <location>
        <begin position="89"/>
        <end position="98"/>
    </location>
</feature>
<sequence length="154" mass="17351">MAVHKEEEEERRLECGCTGDENGEESNEEEMHFHEIDYSSLIAFNELKRLKRKNKAEENEEVRIGHAAEDRVRDPKRVRTKGCGAGGVESSNQADDGNLNSCRLCGLCRGEGHNRRSCPKRDELENSSIYMEDLMLNETDLVDIASQCGGSDKC</sequence>
<feature type="compositionally biased region" description="Basic and acidic residues" evidence="1">
    <location>
        <begin position="66"/>
        <end position="77"/>
    </location>
</feature>
<feature type="region of interest" description="Disordered" evidence="1">
    <location>
        <begin position="1"/>
        <end position="29"/>
    </location>
</feature>
<name>A0AAN9EPL4_CROPI</name>
<proteinExistence type="predicted"/>
<dbReference type="Proteomes" id="UP001372338">
    <property type="component" value="Unassembled WGS sequence"/>
</dbReference>
<organism evidence="2 3">
    <name type="scientific">Crotalaria pallida</name>
    <name type="common">Smooth rattlebox</name>
    <name type="synonym">Crotalaria striata</name>
    <dbReference type="NCBI Taxonomy" id="3830"/>
    <lineage>
        <taxon>Eukaryota</taxon>
        <taxon>Viridiplantae</taxon>
        <taxon>Streptophyta</taxon>
        <taxon>Embryophyta</taxon>
        <taxon>Tracheophyta</taxon>
        <taxon>Spermatophyta</taxon>
        <taxon>Magnoliopsida</taxon>
        <taxon>eudicotyledons</taxon>
        <taxon>Gunneridae</taxon>
        <taxon>Pentapetalae</taxon>
        <taxon>rosids</taxon>
        <taxon>fabids</taxon>
        <taxon>Fabales</taxon>
        <taxon>Fabaceae</taxon>
        <taxon>Papilionoideae</taxon>
        <taxon>50 kb inversion clade</taxon>
        <taxon>genistoids sensu lato</taxon>
        <taxon>core genistoids</taxon>
        <taxon>Crotalarieae</taxon>
        <taxon>Crotalaria</taxon>
    </lineage>
</organism>
<evidence type="ECO:0000256" key="1">
    <source>
        <dbReference type="SAM" id="MobiDB-lite"/>
    </source>
</evidence>
<protein>
    <submittedName>
        <fullName evidence="2">Uncharacterized protein</fullName>
    </submittedName>
</protein>